<gene>
    <name evidence="4 10" type="primary">infC</name>
    <name evidence="10" type="ORF">HMPREF9081_1169</name>
</gene>
<evidence type="ECO:0000313" key="11">
    <source>
        <dbReference type="Proteomes" id="UP000004067"/>
    </source>
</evidence>
<feature type="domain" description="Translation initiation factor 3 N-terminal" evidence="9">
    <location>
        <begin position="22"/>
        <end position="91"/>
    </location>
</feature>
<keyword evidence="4" id="KW-0963">Cytoplasm</keyword>
<organism evidence="10 11">
    <name type="scientific">Centipeda periodontii DSM 2778</name>
    <dbReference type="NCBI Taxonomy" id="888060"/>
    <lineage>
        <taxon>Bacteria</taxon>
        <taxon>Bacillati</taxon>
        <taxon>Bacillota</taxon>
        <taxon>Negativicutes</taxon>
        <taxon>Selenomonadales</taxon>
        <taxon>Selenomonadaceae</taxon>
        <taxon>Centipeda</taxon>
    </lineage>
</organism>
<dbReference type="GO" id="GO:0016020">
    <property type="term" value="C:membrane"/>
    <property type="evidence" value="ECO:0007669"/>
    <property type="project" value="TreeGrafter"/>
</dbReference>
<keyword evidence="2 4" id="KW-0396">Initiation factor</keyword>
<dbReference type="FunFam" id="3.30.110.10:FF:000001">
    <property type="entry name" value="Translation initiation factor IF-3"/>
    <property type="match status" value="1"/>
</dbReference>
<dbReference type="InterPro" id="IPR001288">
    <property type="entry name" value="Translation_initiation_fac_3"/>
</dbReference>
<keyword evidence="3 4" id="KW-0648">Protein biosynthesis</keyword>
<dbReference type="GO" id="GO:0003743">
    <property type="term" value="F:translation initiation factor activity"/>
    <property type="evidence" value="ECO:0007669"/>
    <property type="project" value="UniProtKB-UniRule"/>
</dbReference>
<dbReference type="GO" id="GO:0043022">
    <property type="term" value="F:ribosome binding"/>
    <property type="evidence" value="ECO:0007669"/>
    <property type="project" value="UniProtKB-ARBA"/>
</dbReference>
<dbReference type="InterPro" id="IPR019814">
    <property type="entry name" value="Translation_initiation_fac_3_N"/>
</dbReference>
<sequence length="206" mass="23483">MAFRRASEPGGVLAISRESLRINEEIHIREVRVTSAEGEQLGIMLTRDALRMAEEQHLDLVEVAPKAKPPVCRIMDFGKYRYEQQKREKEAKKKQKTISIKEVKLRPNIDEHDFNVKLKNALRFVEEGNKVKVTIMFRGRELSHPELGRAVLDRVAERMTQLVTIERGAKLEGKNMTMILSPKVQKPTKTVKPAKEDKGGNGDAED</sequence>
<dbReference type="InterPro" id="IPR019815">
    <property type="entry name" value="Translation_initiation_fac_3_C"/>
</dbReference>
<dbReference type="EMBL" id="AFHQ01000031">
    <property type="protein sequence ID" value="EGK60082.1"/>
    <property type="molecule type" value="Genomic_DNA"/>
</dbReference>
<evidence type="ECO:0000256" key="7">
    <source>
        <dbReference type="SAM" id="MobiDB-lite"/>
    </source>
</evidence>
<comment type="function">
    <text evidence="4 6">IF-3 binds to the 30S ribosomal subunit and shifts the equilibrium between 70S ribosomes and their 50S and 30S subunits in favor of the free subunits, thus enhancing the availability of 30S subunits on which protein synthesis initiation begins.</text>
</comment>
<dbReference type="PANTHER" id="PTHR10938">
    <property type="entry name" value="TRANSLATION INITIATION FACTOR IF-3"/>
    <property type="match status" value="1"/>
</dbReference>
<protein>
    <recommendedName>
        <fullName evidence="4 5">Translation initiation factor IF-3</fullName>
    </recommendedName>
</protein>
<dbReference type="GO" id="GO:0005829">
    <property type="term" value="C:cytosol"/>
    <property type="evidence" value="ECO:0007669"/>
    <property type="project" value="TreeGrafter"/>
</dbReference>
<evidence type="ECO:0000256" key="3">
    <source>
        <dbReference type="ARBA" id="ARBA00022917"/>
    </source>
</evidence>
<feature type="region of interest" description="Disordered" evidence="7">
    <location>
        <begin position="182"/>
        <end position="206"/>
    </location>
</feature>
<dbReference type="GO" id="GO:0032790">
    <property type="term" value="P:ribosome disassembly"/>
    <property type="evidence" value="ECO:0007669"/>
    <property type="project" value="TreeGrafter"/>
</dbReference>
<evidence type="ECO:0000256" key="1">
    <source>
        <dbReference type="ARBA" id="ARBA00005439"/>
    </source>
</evidence>
<feature type="compositionally biased region" description="Low complexity" evidence="7">
    <location>
        <begin position="182"/>
        <end position="191"/>
    </location>
</feature>
<dbReference type="Gene3D" id="3.30.110.10">
    <property type="entry name" value="Translation initiation factor 3 (IF-3), C-terminal domain"/>
    <property type="match status" value="1"/>
</dbReference>
<evidence type="ECO:0000259" key="8">
    <source>
        <dbReference type="Pfam" id="PF00707"/>
    </source>
</evidence>
<dbReference type="AlphaFoldDB" id="F5RLN3"/>
<comment type="subcellular location">
    <subcellularLocation>
        <location evidence="4 6">Cytoplasm</location>
    </subcellularLocation>
</comment>
<comment type="similarity">
    <text evidence="1 4 6">Belongs to the IF-3 family.</text>
</comment>
<dbReference type="Pfam" id="PF00707">
    <property type="entry name" value="IF3_C"/>
    <property type="match status" value="1"/>
</dbReference>
<keyword evidence="11" id="KW-1185">Reference proteome</keyword>
<dbReference type="SUPFAM" id="SSF54364">
    <property type="entry name" value="Translation initiation factor IF3, N-terminal domain"/>
    <property type="match status" value="1"/>
</dbReference>
<evidence type="ECO:0000256" key="4">
    <source>
        <dbReference type="HAMAP-Rule" id="MF_00080"/>
    </source>
</evidence>
<name>F5RLN3_9FIRM</name>
<dbReference type="Gene3D" id="3.10.20.80">
    <property type="entry name" value="Translation initiation factor 3 (IF-3), N-terminal domain"/>
    <property type="match status" value="1"/>
</dbReference>
<dbReference type="Pfam" id="PF05198">
    <property type="entry name" value="IF3_N"/>
    <property type="match status" value="1"/>
</dbReference>
<dbReference type="STRING" id="888060.HMPREF9081_1169"/>
<evidence type="ECO:0000256" key="6">
    <source>
        <dbReference type="RuleBase" id="RU000646"/>
    </source>
</evidence>
<dbReference type="eggNOG" id="COG0290">
    <property type="taxonomic scope" value="Bacteria"/>
</dbReference>
<dbReference type="InterPro" id="IPR036787">
    <property type="entry name" value="T_IF-3_N_sf"/>
</dbReference>
<proteinExistence type="inferred from homology"/>
<dbReference type="HOGENOM" id="CLU_054919_3_1_9"/>
<reference evidence="10 11" key="1">
    <citation type="submission" date="2011-04" db="EMBL/GenBank/DDBJ databases">
        <authorList>
            <person name="Muzny D."/>
            <person name="Qin X."/>
            <person name="Deng J."/>
            <person name="Jiang H."/>
            <person name="Liu Y."/>
            <person name="Qu J."/>
            <person name="Song X.-Z."/>
            <person name="Zhang L."/>
            <person name="Thornton R."/>
            <person name="Coyle M."/>
            <person name="Francisco L."/>
            <person name="Jackson L."/>
            <person name="Javaid M."/>
            <person name="Korchina V."/>
            <person name="Kovar C."/>
            <person name="Mata R."/>
            <person name="Mathew T."/>
            <person name="Ngo R."/>
            <person name="Nguyen L."/>
            <person name="Nguyen N."/>
            <person name="Okwuonu G."/>
            <person name="Ongeri F."/>
            <person name="Pham C."/>
            <person name="Simmons D."/>
            <person name="Wilczek-Boney K."/>
            <person name="Hale W."/>
            <person name="Jakkamsetti A."/>
            <person name="Pham P."/>
            <person name="Ruth R."/>
            <person name="San Lucas F."/>
            <person name="Warren J."/>
            <person name="Zhang J."/>
            <person name="Zhao Z."/>
            <person name="Zhou C."/>
            <person name="Zhu D."/>
            <person name="Lee S."/>
            <person name="Bess C."/>
            <person name="Blankenburg K."/>
            <person name="Forbes L."/>
            <person name="Fu Q."/>
            <person name="Gubbala S."/>
            <person name="Hirani K."/>
            <person name="Jayaseelan J.C."/>
            <person name="Lara F."/>
            <person name="Munidasa M."/>
            <person name="Palculict T."/>
            <person name="Patil S."/>
            <person name="Pu L.-L."/>
            <person name="Saada N."/>
            <person name="Tang L."/>
            <person name="Weissenberger G."/>
            <person name="Zhu Y."/>
            <person name="Hemphill L."/>
            <person name="Shang Y."/>
            <person name="Youmans B."/>
            <person name="Ayvaz T."/>
            <person name="Ross M."/>
            <person name="Santibanez J."/>
            <person name="Aqrawi P."/>
            <person name="Gross S."/>
            <person name="Joshi V."/>
            <person name="Fowler G."/>
            <person name="Nazareth L."/>
            <person name="Reid J."/>
            <person name="Worley K."/>
            <person name="Petrosino J."/>
            <person name="Highlander S."/>
            <person name="Gibbs R."/>
        </authorList>
    </citation>
    <scope>NUCLEOTIDE SEQUENCE [LARGE SCALE GENOMIC DNA]</scope>
    <source>
        <strain evidence="10 11">DSM 2778</strain>
    </source>
</reference>
<evidence type="ECO:0000256" key="5">
    <source>
        <dbReference type="NCBIfam" id="TIGR00168"/>
    </source>
</evidence>
<dbReference type="PANTHER" id="PTHR10938:SF0">
    <property type="entry name" value="TRANSLATION INITIATION FACTOR IF-3, MITOCHONDRIAL"/>
    <property type="match status" value="1"/>
</dbReference>
<evidence type="ECO:0000259" key="9">
    <source>
        <dbReference type="Pfam" id="PF05198"/>
    </source>
</evidence>
<dbReference type="Proteomes" id="UP000004067">
    <property type="component" value="Unassembled WGS sequence"/>
</dbReference>
<dbReference type="FunFam" id="3.10.20.80:FF:000001">
    <property type="entry name" value="Translation initiation factor IF-3"/>
    <property type="match status" value="1"/>
</dbReference>
<comment type="caution">
    <text evidence="10">The sequence shown here is derived from an EMBL/GenBank/DDBJ whole genome shotgun (WGS) entry which is preliminary data.</text>
</comment>
<evidence type="ECO:0000313" key="10">
    <source>
        <dbReference type="EMBL" id="EGK60082.1"/>
    </source>
</evidence>
<dbReference type="PROSITE" id="PS00938">
    <property type="entry name" value="IF3"/>
    <property type="match status" value="1"/>
</dbReference>
<dbReference type="InterPro" id="IPR019813">
    <property type="entry name" value="Translation_initiation_fac3_CS"/>
</dbReference>
<evidence type="ECO:0000256" key="2">
    <source>
        <dbReference type="ARBA" id="ARBA00022540"/>
    </source>
</evidence>
<dbReference type="InterPro" id="IPR036788">
    <property type="entry name" value="T_IF-3_C_sf"/>
</dbReference>
<comment type="subunit">
    <text evidence="4 6">Monomer.</text>
</comment>
<dbReference type="NCBIfam" id="TIGR00168">
    <property type="entry name" value="infC"/>
    <property type="match status" value="1"/>
</dbReference>
<dbReference type="SUPFAM" id="SSF55200">
    <property type="entry name" value="Translation initiation factor IF3, C-terminal domain"/>
    <property type="match status" value="1"/>
</dbReference>
<accession>F5RLN3</accession>
<dbReference type="HAMAP" id="MF_00080">
    <property type="entry name" value="IF_3"/>
    <property type="match status" value="1"/>
</dbReference>
<feature type="domain" description="Translation initiation factor 3 C-terminal" evidence="8">
    <location>
        <begin position="98"/>
        <end position="183"/>
    </location>
</feature>